<dbReference type="AlphaFoldDB" id="K0IZR2"/>
<proteinExistence type="inferred from homology"/>
<evidence type="ECO:0000256" key="1">
    <source>
        <dbReference type="ARBA" id="ARBA00043985"/>
    </source>
</evidence>
<dbReference type="PATRIC" id="fig|698758.3.peg.1874"/>
<feature type="region of interest" description="Disordered" evidence="3">
    <location>
        <begin position="188"/>
        <end position="213"/>
    </location>
</feature>
<feature type="compositionally biased region" description="Basic and acidic residues" evidence="3">
    <location>
        <begin position="196"/>
        <end position="213"/>
    </location>
</feature>
<keyword evidence="5" id="KW-1185">Reference proteome</keyword>
<evidence type="ECO:0000256" key="2">
    <source>
        <dbReference type="SAM" id="Coils"/>
    </source>
</evidence>
<dbReference type="EMBL" id="AP012050">
    <property type="protein sequence ID" value="BAM48004.1"/>
    <property type="molecule type" value="Genomic_DNA"/>
</dbReference>
<name>K0IZR2_AMPXN</name>
<evidence type="ECO:0000313" key="4">
    <source>
        <dbReference type="EMBL" id="BAM48004.1"/>
    </source>
</evidence>
<reference evidence="4 5" key="1">
    <citation type="submission" date="2011-01" db="EMBL/GenBank/DDBJ databases">
        <title>Whole genome sequence of Amphibacillus xylinus NBRC 15112.</title>
        <authorList>
            <person name="Nakazawa H."/>
            <person name="Katano Y."/>
            <person name="Nakamura S."/>
            <person name="Sasagawa M."/>
            <person name="Fukada J."/>
            <person name="Arai T."/>
            <person name="Sasakura N."/>
            <person name="Mochizuki D."/>
            <person name="Hosoyama A."/>
            <person name="Harada K."/>
            <person name="Horikawa H."/>
            <person name="Kato Y."/>
            <person name="Harada T."/>
            <person name="Sasaki K."/>
            <person name="Sekiguchi M."/>
            <person name="Hodoyama M."/>
            <person name="Nishiko R."/>
            <person name="Narita H."/>
            <person name="Hanamaki A."/>
            <person name="Hata C."/>
            <person name="Konno Y."/>
            <person name="Niimura Y."/>
            <person name="Yamazaki S."/>
            <person name="Fujita N."/>
        </authorList>
    </citation>
    <scope>NUCLEOTIDE SEQUENCE [LARGE SCALE GENOMIC DNA]</scope>
    <source>
        <strain evidence="5">ATCC 51415 / DSM 6626 / JCM 7361 / LMG 17667 / NBRC 15112 / Ep01</strain>
    </source>
</reference>
<evidence type="ECO:0000313" key="5">
    <source>
        <dbReference type="Proteomes" id="UP000006294"/>
    </source>
</evidence>
<protein>
    <recommendedName>
        <fullName evidence="6">PspA/IM30 family protein</fullName>
    </recommendedName>
</protein>
<dbReference type="InterPro" id="IPR007157">
    <property type="entry name" value="PspA_VIPP1"/>
</dbReference>
<feature type="coiled-coil region" evidence="2">
    <location>
        <begin position="33"/>
        <end position="81"/>
    </location>
</feature>
<accession>K0IZR2</accession>
<evidence type="ECO:0000256" key="3">
    <source>
        <dbReference type="SAM" id="MobiDB-lite"/>
    </source>
</evidence>
<dbReference type="HOGENOM" id="CLU_056466_4_1_9"/>
<dbReference type="eggNOG" id="COG1842">
    <property type="taxonomic scope" value="Bacteria"/>
</dbReference>
<dbReference type="Proteomes" id="UP000006294">
    <property type="component" value="Chromosome"/>
</dbReference>
<feature type="coiled-coil region" evidence="2">
    <location>
        <begin position="115"/>
        <end position="142"/>
    </location>
</feature>
<gene>
    <name evidence="4" type="ordered locus">AXY_18720</name>
</gene>
<sequence length="233" mass="26249">MSILSRFQDIISSNVNALLDRMEDPEKMIDQYLRNLSKDLAEVKQNTASVMAEETKAKRLVDENQAEVAKYEELAKKAIKAGQDDDARVFLTKKQELEDIGVSLAKTYATAHENASKMRQMHDKLASDIEKLKQRQSMLKAQISVADTKEKINQANQSIGKTQGSIGSFKRMEEKISARLDQADAMAELNEEPEDEAKQLEQKYAQKHESAAVEDELARMKQALGLADQEESE</sequence>
<dbReference type="STRING" id="698758.AXY_18720"/>
<comment type="similarity">
    <text evidence="1">Belongs to the PspA/Vipp/IM30 family.</text>
</comment>
<dbReference type="PANTHER" id="PTHR31088:SF6">
    <property type="entry name" value="PHAGE SHOCK PROTEIN A"/>
    <property type="match status" value="1"/>
</dbReference>
<dbReference type="OrthoDB" id="9779630at2"/>
<dbReference type="KEGG" id="axl:AXY_18720"/>
<dbReference type="PANTHER" id="PTHR31088">
    <property type="entry name" value="MEMBRANE-ASSOCIATED PROTEIN VIPP1, CHLOROPLASTIC"/>
    <property type="match status" value="1"/>
</dbReference>
<dbReference type="RefSeq" id="WP_015010591.1">
    <property type="nucleotide sequence ID" value="NC_018704.1"/>
</dbReference>
<keyword evidence="2" id="KW-0175">Coiled coil</keyword>
<evidence type="ECO:0008006" key="6">
    <source>
        <dbReference type="Google" id="ProtNLM"/>
    </source>
</evidence>
<organism evidence="4 5">
    <name type="scientific">Amphibacillus xylanus (strain ATCC 51415 / DSM 6626 / JCM 7361 / LMG 17667 / NBRC 15112 / Ep01)</name>
    <dbReference type="NCBI Taxonomy" id="698758"/>
    <lineage>
        <taxon>Bacteria</taxon>
        <taxon>Bacillati</taxon>
        <taxon>Bacillota</taxon>
        <taxon>Bacilli</taxon>
        <taxon>Bacillales</taxon>
        <taxon>Bacillaceae</taxon>
        <taxon>Amphibacillus</taxon>
    </lineage>
</organism>
<dbReference type="Pfam" id="PF04012">
    <property type="entry name" value="PspA_IM30"/>
    <property type="match status" value="1"/>
</dbReference>